<reference evidence="1" key="1">
    <citation type="submission" date="2020-11" db="EMBL/GenBank/DDBJ databases">
        <authorList>
            <person name="Davenport K.M."/>
            <person name="Bickhart D.M."/>
            <person name="Smith T.P.L."/>
            <person name="Murdoch B.M."/>
            <person name="Rosen B.D."/>
        </authorList>
    </citation>
    <scope>NUCLEOTIDE SEQUENCE [LARGE SCALE GENOMIC DNA]</scope>
    <source>
        <strain evidence="1">OAR_USU_Benz2616</strain>
    </source>
</reference>
<name>A0AC11D1L8_SHEEP</name>
<proteinExistence type="predicted"/>
<reference evidence="1" key="2">
    <citation type="submission" date="2025-08" db="UniProtKB">
        <authorList>
            <consortium name="Ensembl"/>
        </authorList>
    </citation>
    <scope>IDENTIFICATION</scope>
</reference>
<reference evidence="1" key="3">
    <citation type="submission" date="2025-09" db="UniProtKB">
        <authorList>
            <consortium name="Ensembl"/>
        </authorList>
    </citation>
    <scope>IDENTIFICATION</scope>
</reference>
<protein>
    <submittedName>
        <fullName evidence="1">Uncharacterized protein</fullName>
    </submittedName>
</protein>
<dbReference type="Ensembl" id="ENSOART00020079291.1">
    <property type="protein sequence ID" value="ENSOARP00020038674.1"/>
    <property type="gene ID" value="ENSOARG00020036123.1"/>
</dbReference>
<sequence length="183" mass="20754">MPSNHLILCRPLLLLPPIPPSIRVFSNESTLHMRWPKYWSFSFSIICSKVIPGLIFFRMDWLDLLAVQETLKNLLQHCSSKASILRCSVFFTVQLSHPYMTTGKTIALTRRTLVGKVMSLLLNILSRLVITFLPRSKRLLISWLQSASVVILEPIKIKSDTVSTVSPSVSHEVMGPDAMNFVF</sequence>
<evidence type="ECO:0000313" key="1">
    <source>
        <dbReference type="Ensembl" id="ENSOARP00020038674.1"/>
    </source>
</evidence>
<accession>A0AC11D1L8</accession>
<organism evidence="1">
    <name type="scientific">Ovis aries</name>
    <name type="common">Sheep</name>
    <dbReference type="NCBI Taxonomy" id="9940"/>
    <lineage>
        <taxon>Eukaryota</taxon>
        <taxon>Metazoa</taxon>
        <taxon>Chordata</taxon>
        <taxon>Craniata</taxon>
        <taxon>Vertebrata</taxon>
        <taxon>Euteleostomi</taxon>
        <taxon>Mammalia</taxon>
        <taxon>Eutheria</taxon>
        <taxon>Laurasiatheria</taxon>
        <taxon>Artiodactyla</taxon>
        <taxon>Ruminantia</taxon>
        <taxon>Pecora</taxon>
        <taxon>Bovidae</taxon>
        <taxon>Caprinae</taxon>
        <taxon>Ovis</taxon>
    </lineage>
</organism>